<dbReference type="PANTHER" id="PTHR33420">
    <property type="entry name" value="FIMBRIAL SUBUNIT ELFA-RELATED"/>
    <property type="match status" value="1"/>
</dbReference>
<keyword evidence="1" id="KW-0732">Signal</keyword>
<dbReference type="Proteomes" id="UP000076008">
    <property type="component" value="Unassembled WGS sequence"/>
</dbReference>
<proteinExistence type="predicted"/>
<evidence type="ECO:0000313" key="4">
    <source>
        <dbReference type="Proteomes" id="UP000076008"/>
    </source>
</evidence>
<dbReference type="InterPro" id="IPR008966">
    <property type="entry name" value="Adhesion_dom_sf"/>
</dbReference>
<dbReference type="PANTHER" id="PTHR33420:SF25">
    <property type="entry name" value="PROTEIN FIMF"/>
    <property type="match status" value="1"/>
</dbReference>
<dbReference type="GO" id="GO:0009289">
    <property type="term" value="C:pilus"/>
    <property type="evidence" value="ECO:0007669"/>
    <property type="project" value="InterPro"/>
</dbReference>
<evidence type="ECO:0000313" key="3">
    <source>
        <dbReference type="EMBL" id="CZV83566.1"/>
    </source>
</evidence>
<reference evidence="3 4" key="1">
    <citation type="submission" date="2016-03" db="EMBL/GenBank/DDBJ databases">
        <authorList>
            <consortium name="Pathogen Informatics"/>
        </authorList>
    </citation>
    <scope>NUCLEOTIDE SEQUENCE [LARGE SCALE GENOMIC DNA]</scope>
    <source>
        <strain evidence="4">e1252</strain>
    </source>
</reference>
<dbReference type="InterPro" id="IPR050263">
    <property type="entry name" value="Bact_Fimbrial_Adh_Pro"/>
</dbReference>
<feature type="domain" description="Fimbrial-type adhesion" evidence="2">
    <location>
        <begin position="31"/>
        <end position="175"/>
    </location>
</feature>
<gene>
    <name evidence="3" type="primary">fimF_2</name>
    <name evidence="3" type="ORF">SAMEA2273318_03332</name>
</gene>
<sequence>MKPFLRLFFLCIILIHLGSARTMAHDGTVYIVGTVKSKTCIISPDSENLIVPMSDVATRQFTNQKNDTPWEHFAINLENCGAGLNNISTHFEGTPNQGNADLLSLTGGPGYASGVAIGIYNPDKTLIPLGDESQLFTLSNNQLTATLDFYARYLADGGAVSAGTANAAATFILTYA</sequence>
<name>A0A144PBT9_ENTCL</name>
<dbReference type="EMBL" id="FJXR01000020">
    <property type="protein sequence ID" value="CZV83566.1"/>
    <property type="molecule type" value="Genomic_DNA"/>
</dbReference>
<dbReference type="InterPro" id="IPR000259">
    <property type="entry name" value="Adhesion_dom_fimbrial"/>
</dbReference>
<dbReference type="GO" id="GO:0043709">
    <property type="term" value="P:cell adhesion involved in single-species biofilm formation"/>
    <property type="evidence" value="ECO:0007669"/>
    <property type="project" value="TreeGrafter"/>
</dbReference>
<evidence type="ECO:0000259" key="2">
    <source>
        <dbReference type="Pfam" id="PF00419"/>
    </source>
</evidence>
<feature type="signal peptide" evidence="1">
    <location>
        <begin position="1"/>
        <end position="24"/>
    </location>
</feature>
<dbReference type="SUPFAM" id="SSF49401">
    <property type="entry name" value="Bacterial adhesins"/>
    <property type="match status" value="1"/>
</dbReference>
<dbReference type="RefSeq" id="WP_063144883.1">
    <property type="nucleotide sequence ID" value="NZ_FJXR01000020.1"/>
</dbReference>
<evidence type="ECO:0000256" key="1">
    <source>
        <dbReference type="SAM" id="SignalP"/>
    </source>
</evidence>
<feature type="chain" id="PRO_5009814281" evidence="1">
    <location>
        <begin position="25"/>
        <end position="176"/>
    </location>
</feature>
<protein>
    <submittedName>
        <fullName evidence="3">P pilus assembly protein, pilin FimA</fullName>
    </submittedName>
</protein>
<organism evidence="3 4">
    <name type="scientific">Enterobacter cloacae</name>
    <dbReference type="NCBI Taxonomy" id="550"/>
    <lineage>
        <taxon>Bacteria</taxon>
        <taxon>Pseudomonadati</taxon>
        <taxon>Pseudomonadota</taxon>
        <taxon>Gammaproteobacteria</taxon>
        <taxon>Enterobacterales</taxon>
        <taxon>Enterobacteriaceae</taxon>
        <taxon>Enterobacter</taxon>
        <taxon>Enterobacter cloacae complex</taxon>
    </lineage>
</organism>
<accession>A0A144PBT9</accession>
<dbReference type="Pfam" id="PF00419">
    <property type="entry name" value="Fimbrial"/>
    <property type="match status" value="1"/>
</dbReference>
<dbReference type="Gene3D" id="2.60.40.1090">
    <property type="entry name" value="Fimbrial-type adhesion domain"/>
    <property type="match status" value="1"/>
</dbReference>
<dbReference type="AlphaFoldDB" id="A0A144PBT9"/>
<dbReference type="InterPro" id="IPR036937">
    <property type="entry name" value="Adhesion_dom_fimbrial_sf"/>
</dbReference>